<proteinExistence type="predicted"/>
<sequence length="282" mass="31461">MAERLFWFLLLLSGFQAPLKAVSLQIVAVPSKSELTQEFIHSERLHTDNVSAAVALPDGSKGYGNNTCDGCDTPNLQVSGTVNLNKIVDEMLDILRVEIIQRGRDRITIPDVHETFKKKVGPVTVKGEFDCENGWVKNLSTVHRTADVVASSYDRWISVSCGFGLGDLELGYDNYAARIMRLGTRGKISGTVAKNSILLNATVTWANHTCNITLDELSLNQFGGLDLSVTGLGLMNWLFSKIFTWVLQHFKSEVKDQIEYTLTEEIEKYLSNFNCSNYFPKL</sequence>
<dbReference type="Proteomes" id="UP000502823">
    <property type="component" value="Unassembled WGS sequence"/>
</dbReference>
<feature type="signal peptide" evidence="1">
    <location>
        <begin position="1"/>
        <end position="21"/>
    </location>
</feature>
<keyword evidence="1" id="KW-0732">Signal</keyword>
<organism evidence="2 3">
    <name type="scientific">Coptotermes formosanus</name>
    <name type="common">Formosan subterranean termite</name>
    <dbReference type="NCBI Taxonomy" id="36987"/>
    <lineage>
        <taxon>Eukaryota</taxon>
        <taxon>Metazoa</taxon>
        <taxon>Ecdysozoa</taxon>
        <taxon>Arthropoda</taxon>
        <taxon>Hexapoda</taxon>
        <taxon>Insecta</taxon>
        <taxon>Pterygota</taxon>
        <taxon>Neoptera</taxon>
        <taxon>Polyneoptera</taxon>
        <taxon>Dictyoptera</taxon>
        <taxon>Blattodea</taxon>
        <taxon>Blattoidea</taxon>
        <taxon>Termitoidae</taxon>
        <taxon>Rhinotermitidae</taxon>
        <taxon>Coptotermes</taxon>
    </lineage>
</organism>
<dbReference type="EMBL" id="BLKM01000834">
    <property type="protein sequence ID" value="GFG38917.1"/>
    <property type="molecule type" value="Genomic_DNA"/>
</dbReference>
<dbReference type="InterPro" id="IPR020234">
    <property type="entry name" value="Mite_allergen_group-7"/>
</dbReference>
<dbReference type="InParanoid" id="A0A6L2QAR9"/>
<evidence type="ECO:0000256" key="1">
    <source>
        <dbReference type="SAM" id="SignalP"/>
    </source>
</evidence>
<dbReference type="InterPro" id="IPR038602">
    <property type="entry name" value="Mite_allergen_7_sf"/>
</dbReference>
<feature type="chain" id="PRO_5026782065" evidence="1">
    <location>
        <begin position="22"/>
        <end position="282"/>
    </location>
</feature>
<reference evidence="3" key="1">
    <citation type="submission" date="2020-01" db="EMBL/GenBank/DDBJ databases">
        <title>Draft genome sequence of the Termite Coptotermes fromosanus.</title>
        <authorList>
            <person name="Itakura S."/>
            <person name="Yosikawa Y."/>
            <person name="Umezawa K."/>
        </authorList>
    </citation>
    <scope>NUCLEOTIDE SEQUENCE [LARGE SCALE GENOMIC DNA]</scope>
</reference>
<gene>
    <name evidence="2" type="ORF">Cfor_05892</name>
</gene>
<dbReference type="AlphaFoldDB" id="A0A6L2QAR9"/>
<dbReference type="Pfam" id="PF16984">
    <property type="entry name" value="Grp7_allergen"/>
    <property type="match status" value="1"/>
</dbReference>
<evidence type="ECO:0000313" key="2">
    <source>
        <dbReference type="EMBL" id="GFG38917.1"/>
    </source>
</evidence>
<name>A0A6L2QAR9_COPFO</name>
<dbReference type="Gene3D" id="3.15.10.50">
    <property type="match status" value="1"/>
</dbReference>
<comment type="caution">
    <text evidence="2">The sequence shown here is derived from an EMBL/GenBank/DDBJ whole genome shotgun (WGS) entry which is preliminary data.</text>
</comment>
<dbReference type="OrthoDB" id="8187668at2759"/>
<evidence type="ECO:0000313" key="3">
    <source>
        <dbReference type="Proteomes" id="UP000502823"/>
    </source>
</evidence>
<accession>A0A6L2QAR9</accession>
<keyword evidence="3" id="KW-1185">Reference proteome</keyword>
<protein>
    <submittedName>
        <fullName evidence="2">Uncharacterized protein</fullName>
    </submittedName>
</protein>